<protein>
    <submittedName>
        <fullName evidence="2">Uncharacterized protein</fullName>
    </submittedName>
</protein>
<evidence type="ECO:0000313" key="3">
    <source>
        <dbReference type="Proteomes" id="UP000230423"/>
    </source>
</evidence>
<dbReference type="PANTHER" id="PTHR21824">
    <property type="entry name" value="TRANSMEMBRANE PROTEIN 177"/>
    <property type="match status" value="1"/>
</dbReference>
<dbReference type="PANTHER" id="PTHR21824:SF3">
    <property type="entry name" value="DUF5683 DOMAIN-CONTAINING PROTEIN"/>
    <property type="match status" value="1"/>
</dbReference>
<feature type="transmembrane region" description="Helical" evidence="1">
    <location>
        <begin position="62"/>
        <end position="80"/>
    </location>
</feature>
<organism evidence="2 3">
    <name type="scientific">Teladorsagia circumcincta</name>
    <name type="common">Brown stomach worm</name>
    <name type="synonym">Ostertagia circumcincta</name>
    <dbReference type="NCBI Taxonomy" id="45464"/>
    <lineage>
        <taxon>Eukaryota</taxon>
        <taxon>Metazoa</taxon>
        <taxon>Ecdysozoa</taxon>
        <taxon>Nematoda</taxon>
        <taxon>Chromadorea</taxon>
        <taxon>Rhabditida</taxon>
        <taxon>Rhabditina</taxon>
        <taxon>Rhabditomorpha</taxon>
        <taxon>Strongyloidea</taxon>
        <taxon>Trichostrongylidae</taxon>
        <taxon>Teladorsagia</taxon>
    </lineage>
</organism>
<name>A0A2G9U174_TELCI</name>
<proteinExistence type="predicted"/>
<evidence type="ECO:0000313" key="2">
    <source>
        <dbReference type="EMBL" id="PIO63934.1"/>
    </source>
</evidence>
<accession>A0A2G9U174</accession>
<feature type="transmembrane region" description="Helical" evidence="1">
    <location>
        <begin position="86"/>
        <end position="111"/>
    </location>
</feature>
<dbReference type="Proteomes" id="UP000230423">
    <property type="component" value="Unassembled WGS sequence"/>
</dbReference>
<evidence type="ECO:0000256" key="1">
    <source>
        <dbReference type="SAM" id="Phobius"/>
    </source>
</evidence>
<gene>
    <name evidence="2" type="ORF">TELCIR_14455</name>
</gene>
<keyword evidence="1" id="KW-1133">Transmembrane helix</keyword>
<keyword evidence="1" id="KW-0472">Membrane</keyword>
<dbReference type="AlphaFoldDB" id="A0A2G9U174"/>
<dbReference type="EMBL" id="KZ350387">
    <property type="protein sequence ID" value="PIO63934.1"/>
    <property type="molecule type" value="Genomic_DNA"/>
</dbReference>
<dbReference type="InterPro" id="IPR026620">
    <property type="entry name" value="TMEM177"/>
</dbReference>
<sequence length="208" mass="23167">MRVSFEDVESARRLAQNVELDLGLARHRRKIEVNTKIGEELTSRMVMSDAAKMFIVQRQLQLANSGTLFSAPILAWFGIFSAGYGIVIGISSFVGVAVGSLIGVVVCACAFRQFLKSFNEYKVKWADEKAVEMGEDYLQGARDYFGSTMKFNRLLRVLLGEDGEQNISKNGDVRIDPIPLSARLKNVVAHCKLRAEAPKENTSMSKFH</sequence>
<dbReference type="GO" id="GO:0016020">
    <property type="term" value="C:membrane"/>
    <property type="evidence" value="ECO:0007669"/>
    <property type="project" value="TreeGrafter"/>
</dbReference>
<keyword evidence="1" id="KW-0812">Transmembrane</keyword>
<dbReference type="OrthoDB" id="110174at2759"/>
<keyword evidence="3" id="KW-1185">Reference proteome</keyword>
<reference evidence="2 3" key="1">
    <citation type="submission" date="2015-09" db="EMBL/GenBank/DDBJ databases">
        <title>Draft genome of the parasitic nematode Teladorsagia circumcincta isolate WARC Sus (inbred).</title>
        <authorList>
            <person name="Mitreva M."/>
        </authorList>
    </citation>
    <scope>NUCLEOTIDE SEQUENCE [LARGE SCALE GENOMIC DNA]</scope>
    <source>
        <strain evidence="2 3">S</strain>
    </source>
</reference>